<evidence type="ECO:0000313" key="1">
    <source>
        <dbReference type="EMBL" id="RSB28235.1"/>
    </source>
</evidence>
<evidence type="ECO:0000313" key="2">
    <source>
        <dbReference type="Proteomes" id="UP000275321"/>
    </source>
</evidence>
<accession>A0A3R9A1D3</accession>
<gene>
    <name evidence="1" type="ORF">EGK68_20480</name>
</gene>
<reference evidence="1 2" key="1">
    <citation type="submission" date="2018-10" db="EMBL/GenBank/DDBJ databases">
        <title>Transmission dynamics of multidrug resistant bacteria on intensive care unit surfaces.</title>
        <authorList>
            <person name="D'Souza A.W."/>
            <person name="Potter R.F."/>
            <person name="Wallace M."/>
            <person name="Shupe A."/>
            <person name="Patel S."/>
            <person name="Sun S."/>
            <person name="Gul D."/>
            <person name="Kwon J.H."/>
            <person name="Andleeb S."/>
            <person name="Burnham C.-A.D."/>
            <person name="Dantas G."/>
        </authorList>
    </citation>
    <scope>NUCLEOTIDE SEQUENCE [LARGE SCALE GENOMIC DNA]</scope>
    <source>
        <strain evidence="1 2">EC_073</strain>
    </source>
</reference>
<organism evidence="1 2">
    <name type="scientific">Enterobacter cloacae</name>
    <dbReference type="NCBI Taxonomy" id="550"/>
    <lineage>
        <taxon>Bacteria</taxon>
        <taxon>Pseudomonadati</taxon>
        <taxon>Pseudomonadota</taxon>
        <taxon>Gammaproteobacteria</taxon>
        <taxon>Enterobacterales</taxon>
        <taxon>Enterobacteriaceae</taxon>
        <taxon>Enterobacter</taxon>
        <taxon>Enterobacter cloacae complex</taxon>
    </lineage>
</organism>
<dbReference type="InterPro" id="IPR010260">
    <property type="entry name" value="AlpA"/>
</dbReference>
<comment type="caution">
    <text evidence="1">The sequence shown here is derived from an EMBL/GenBank/DDBJ whole genome shotgun (WGS) entry which is preliminary data.</text>
</comment>
<dbReference type="Proteomes" id="UP000275321">
    <property type="component" value="Unassembled WGS sequence"/>
</dbReference>
<dbReference type="EMBL" id="RHWT01000035">
    <property type="protein sequence ID" value="RSB28235.1"/>
    <property type="molecule type" value="Genomic_DNA"/>
</dbReference>
<proteinExistence type="predicted"/>
<sequence length="45" mass="5182">MKRAVGKKELLTIVPLSLSTIYRLEKNGGFPKRWYITDGRCAWNA</sequence>
<dbReference type="AlphaFoldDB" id="A0A3R9A1D3"/>
<protein>
    <submittedName>
        <fullName evidence="1">AlpA family phage regulatory protein</fullName>
    </submittedName>
</protein>
<name>A0A3R9A1D3_ENTCL</name>
<dbReference type="Pfam" id="PF05930">
    <property type="entry name" value="Phage_AlpA"/>
    <property type="match status" value="1"/>
</dbReference>